<dbReference type="AlphaFoldDB" id="A0A1I2X6Q1"/>
<accession>A0A1I2X6Q1</accession>
<reference evidence="2 3" key="1">
    <citation type="submission" date="2016-10" db="EMBL/GenBank/DDBJ databases">
        <authorList>
            <person name="de Groot N.N."/>
        </authorList>
    </citation>
    <scope>NUCLEOTIDE SEQUENCE [LARGE SCALE GENOMIC DNA]</scope>
    <source>
        <strain evidence="2 3">OK461</strain>
    </source>
</reference>
<evidence type="ECO:0000313" key="3">
    <source>
        <dbReference type="Proteomes" id="UP000181942"/>
    </source>
</evidence>
<organism evidence="2 3">
    <name type="scientific">Streptomyces mirabilis</name>
    <dbReference type="NCBI Taxonomy" id="68239"/>
    <lineage>
        <taxon>Bacteria</taxon>
        <taxon>Bacillati</taxon>
        <taxon>Actinomycetota</taxon>
        <taxon>Actinomycetes</taxon>
        <taxon>Kitasatosporales</taxon>
        <taxon>Streptomycetaceae</taxon>
        <taxon>Streptomyces</taxon>
    </lineage>
</organism>
<proteinExistence type="predicted"/>
<dbReference type="OrthoDB" id="1373771at2"/>
<dbReference type="InterPro" id="IPR056077">
    <property type="entry name" value="DUF7660"/>
</dbReference>
<dbReference type="EMBL" id="FONR01000043">
    <property type="protein sequence ID" value="SFH09204.1"/>
    <property type="molecule type" value="Genomic_DNA"/>
</dbReference>
<protein>
    <recommendedName>
        <fullName evidence="1">DUF7660 domain-containing protein</fullName>
    </recommendedName>
</protein>
<feature type="domain" description="DUF7660" evidence="1">
    <location>
        <begin position="10"/>
        <end position="82"/>
    </location>
</feature>
<sequence length="82" mass="8973">MPPSPDHVDSREDLASFVRSLHRGYVDEGNAWDNGDLGGSLEALVAWIDDADGWYANADRELPANGDGSFFARALRAATMYE</sequence>
<gene>
    <name evidence="2" type="ORF">SAMN02787118_14344</name>
</gene>
<dbReference type="Pfam" id="PF24693">
    <property type="entry name" value="DUF7660"/>
    <property type="match status" value="1"/>
</dbReference>
<dbReference type="Proteomes" id="UP000181942">
    <property type="component" value="Unassembled WGS sequence"/>
</dbReference>
<name>A0A1I2X6Q1_9ACTN</name>
<evidence type="ECO:0000259" key="1">
    <source>
        <dbReference type="Pfam" id="PF24693"/>
    </source>
</evidence>
<evidence type="ECO:0000313" key="2">
    <source>
        <dbReference type="EMBL" id="SFH09204.1"/>
    </source>
</evidence>
<dbReference type="RefSeq" id="WP_075033578.1">
    <property type="nucleotide sequence ID" value="NZ_FONR01000043.1"/>
</dbReference>